<comment type="caution">
    <text evidence="2">The sequence shown here is derived from an EMBL/GenBank/DDBJ whole genome shotgun (WGS) entry which is preliminary data.</text>
</comment>
<dbReference type="VEuPathDB" id="FungiDB:VP01_1229g4"/>
<dbReference type="EMBL" id="LAVV01002554">
    <property type="protein sequence ID" value="KNZ62729.1"/>
    <property type="molecule type" value="Genomic_DNA"/>
</dbReference>
<sequence>MADNQVQPRLAAPAVPVATSTAGDGFQQAMLKTSLETIPQLTEENYSIWKDKMTALLKLGGVLKALKNLTTAVGESEDVELVMLLLSKMESVTHNNVVTADNRDSAQKIWLSIKERFASSQSSNRARMFNDFLYVKFQEDSLQAFFTNIKVAIKKMVDIMHSDKDLDVEFVCNHLIQLNNKAKAESSKSNGNATEAALFSSKGKSNKSQGASEQVDSQILQSGVETATTILNKMRITLATTVGTFNPTLPRTGGKNPKLNGKPQKRRRKKKAISYPY</sequence>
<feature type="region of interest" description="Disordered" evidence="1">
    <location>
        <begin position="182"/>
        <end position="218"/>
    </location>
</feature>
<name>A0A0L6VPU0_9BASI</name>
<organism evidence="2 3">
    <name type="scientific">Puccinia sorghi</name>
    <dbReference type="NCBI Taxonomy" id="27349"/>
    <lineage>
        <taxon>Eukaryota</taxon>
        <taxon>Fungi</taxon>
        <taxon>Dikarya</taxon>
        <taxon>Basidiomycota</taxon>
        <taxon>Pucciniomycotina</taxon>
        <taxon>Pucciniomycetes</taxon>
        <taxon>Pucciniales</taxon>
        <taxon>Pucciniaceae</taxon>
        <taxon>Puccinia</taxon>
    </lineage>
</organism>
<proteinExistence type="predicted"/>
<evidence type="ECO:0008006" key="4">
    <source>
        <dbReference type="Google" id="ProtNLM"/>
    </source>
</evidence>
<feature type="compositionally biased region" description="Basic residues" evidence="1">
    <location>
        <begin position="263"/>
        <end position="277"/>
    </location>
</feature>
<reference evidence="2 3" key="1">
    <citation type="submission" date="2015-08" db="EMBL/GenBank/DDBJ databases">
        <title>Next Generation Sequencing and Analysis of the Genome of Puccinia sorghi L Schw, the Causal Agent of Maize Common Rust.</title>
        <authorList>
            <person name="Rochi L."/>
            <person name="Burguener G."/>
            <person name="Darino M."/>
            <person name="Turjanski A."/>
            <person name="Kreff E."/>
            <person name="Dieguez M.J."/>
            <person name="Sacco F."/>
        </authorList>
    </citation>
    <scope>NUCLEOTIDE SEQUENCE [LARGE SCALE GENOMIC DNA]</scope>
    <source>
        <strain evidence="2 3">RO10H11247</strain>
    </source>
</reference>
<accession>A0A0L6VPU0</accession>
<gene>
    <name evidence="2" type="ORF">VP01_1229g4</name>
</gene>
<keyword evidence="3" id="KW-1185">Reference proteome</keyword>
<dbReference type="AlphaFoldDB" id="A0A0L6VPU0"/>
<evidence type="ECO:0000313" key="2">
    <source>
        <dbReference type="EMBL" id="KNZ62729.1"/>
    </source>
</evidence>
<feature type="compositionally biased region" description="Polar residues" evidence="1">
    <location>
        <begin position="202"/>
        <end position="218"/>
    </location>
</feature>
<feature type="region of interest" description="Disordered" evidence="1">
    <location>
        <begin position="244"/>
        <end position="277"/>
    </location>
</feature>
<evidence type="ECO:0000313" key="3">
    <source>
        <dbReference type="Proteomes" id="UP000037035"/>
    </source>
</evidence>
<dbReference type="Proteomes" id="UP000037035">
    <property type="component" value="Unassembled WGS sequence"/>
</dbReference>
<evidence type="ECO:0000256" key="1">
    <source>
        <dbReference type="SAM" id="MobiDB-lite"/>
    </source>
</evidence>
<protein>
    <recommendedName>
        <fullName evidence="4">DUF4219 domain-containing protein</fullName>
    </recommendedName>
</protein>